<feature type="domain" description="Multidrug resistance protein MdtA-like barrel-sandwich hybrid" evidence="2">
    <location>
        <begin position="61"/>
        <end position="129"/>
    </location>
</feature>
<organism evidence="5 6">
    <name type="scientific">Candidatus Taenaricola geysiri</name>
    <dbReference type="NCBI Taxonomy" id="1974752"/>
    <lineage>
        <taxon>Bacteria</taxon>
        <taxon>Pseudomonadati</taxon>
        <taxon>Candidatus Omnitrophota</taxon>
        <taxon>Candidatus Taenaricola</taxon>
    </lineage>
</organism>
<dbReference type="GO" id="GO:1990281">
    <property type="term" value="C:efflux pump complex"/>
    <property type="evidence" value="ECO:0007669"/>
    <property type="project" value="TreeGrafter"/>
</dbReference>
<reference evidence="5 6" key="1">
    <citation type="submission" date="2017-09" db="EMBL/GenBank/DDBJ databases">
        <title>Depth-based differentiation of microbial function through sediment-hosted aquifers and enrichment of novel symbionts in the deep terrestrial subsurface.</title>
        <authorList>
            <person name="Probst A.J."/>
            <person name="Ladd B."/>
            <person name="Jarett J.K."/>
            <person name="Geller-Mcgrath D.E."/>
            <person name="Sieber C.M."/>
            <person name="Emerson J.B."/>
            <person name="Anantharaman K."/>
            <person name="Thomas B.C."/>
            <person name="Malmstrom R."/>
            <person name="Stieglmeier M."/>
            <person name="Klingl A."/>
            <person name="Woyke T."/>
            <person name="Ryan C.M."/>
            <person name="Banfield J.F."/>
        </authorList>
    </citation>
    <scope>NUCLEOTIDE SEQUENCE [LARGE SCALE GENOMIC DNA]</scope>
    <source>
        <strain evidence="5">CG12_big_fil_rev_8_21_14_0_65_43_15</strain>
    </source>
</reference>
<evidence type="ECO:0000259" key="2">
    <source>
        <dbReference type="Pfam" id="PF25917"/>
    </source>
</evidence>
<evidence type="ECO:0000259" key="4">
    <source>
        <dbReference type="Pfam" id="PF25989"/>
    </source>
</evidence>
<dbReference type="PROSITE" id="PS51257">
    <property type="entry name" value="PROKAR_LIPOPROTEIN"/>
    <property type="match status" value="1"/>
</dbReference>
<dbReference type="SUPFAM" id="SSF111369">
    <property type="entry name" value="HlyD-like secretion proteins"/>
    <property type="match status" value="1"/>
</dbReference>
<evidence type="ECO:0000313" key="5">
    <source>
        <dbReference type="EMBL" id="PIW66001.1"/>
    </source>
</evidence>
<accession>A0A2J0LDS2</accession>
<dbReference type="EMBL" id="PFGP01000125">
    <property type="protein sequence ID" value="PIW66001.1"/>
    <property type="molecule type" value="Genomic_DNA"/>
</dbReference>
<dbReference type="Pfam" id="PF25917">
    <property type="entry name" value="BSH_RND"/>
    <property type="match status" value="1"/>
</dbReference>
<dbReference type="InterPro" id="IPR058792">
    <property type="entry name" value="Beta-barrel_RND_2"/>
</dbReference>
<evidence type="ECO:0000313" key="6">
    <source>
        <dbReference type="Proteomes" id="UP000231267"/>
    </source>
</evidence>
<dbReference type="Gene3D" id="2.40.30.170">
    <property type="match status" value="1"/>
</dbReference>
<feature type="domain" description="YknX-like C-terminal permuted SH3-like" evidence="4">
    <location>
        <begin position="226"/>
        <end position="287"/>
    </location>
</feature>
<dbReference type="InterPro" id="IPR006143">
    <property type="entry name" value="RND_pump_MFP"/>
</dbReference>
<dbReference type="AlphaFoldDB" id="A0A2J0LDS2"/>
<comment type="similarity">
    <text evidence="1">Belongs to the membrane fusion protein (MFP) (TC 8.A.1) family.</text>
</comment>
<proteinExistence type="inferred from homology"/>
<dbReference type="Proteomes" id="UP000231267">
    <property type="component" value="Unassembled WGS sequence"/>
</dbReference>
<dbReference type="InterPro" id="IPR058637">
    <property type="entry name" value="YknX-like_C"/>
</dbReference>
<protein>
    <submittedName>
        <fullName evidence="5">Uncharacterized protein</fullName>
    </submittedName>
</protein>
<dbReference type="GO" id="GO:0015562">
    <property type="term" value="F:efflux transmembrane transporter activity"/>
    <property type="evidence" value="ECO:0007669"/>
    <property type="project" value="TreeGrafter"/>
</dbReference>
<dbReference type="InterPro" id="IPR058625">
    <property type="entry name" value="MdtA-like_BSH"/>
</dbReference>
<sequence length="290" mass="32149">MKSKVMFLSLILFLFTAGCQKTETAKQEGLKVIPVKVSRVQVRDLSEAIEYVGNIKAQDEAVVYSKVSGKIIEKLKKDGDIIIKGETLAYIDRDEVGLKFEKAPVESPMNGILGEIYVDIGQSVSPQTPIALAINMDKVKIILDLPEKYIPRITLAQEAIINVDAYVNEDFKGVITKITPIVDMVTRTAPVEITIDNQEHRLNSGMFANIRLIIQEHKVVPVVLKESLLGREPEVYVYTVEDNKAALKKVGLGVRQGPYVQITAGLKETDLVVIMGQQRLKDGMAVEAEE</sequence>
<feature type="domain" description="CusB-like beta-barrel" evidence="3">
    <location>
        <begin position="141"/>
        <end position="212"/>
    </location>
</feature>
<dbReference type="Pfam" id="PF25989">
    <property type="entry name" value="YknX_C"/>
    <property type="match status" value="1"/>
</dbReference>
<dbReference type="NCBIfam" id="TIGR01730">
    <property type="entry name" value="RND_mfp"/>
    <property type="match status" value="1"/>
</dbReference>
<dbReference type="Gene3D" id="2.40.420.20">
    <property type="match status" value="1"/>
</dbReference>
<dbReference type="Gene3D" id="2.40.50.100">
    <property type="match status" value="1"/>
</dbReference>
<dbReference type="Pfam" id="PF25954">
    <property type="entry name" value="Beta-barrel_RND_2"/>
    <property type="match status" value="1"/>
</dbReference>
<gene>
    <name evidence="5" type="ORF">COW11_05590</name>
</gene>
<comment type="caution">
    <text evidence="5">The sequence shown here is derived from an EMBL/GenBank/DDBJ whole genome shotgun (WGS) entry which is preliminary data.</text>
</comment>
<dbReference type="FunFam" id="2.40.30.170:FF:000010">
    <property type="entry name" value="Efflux RND transporter periplasmic adaptor subunit"/>
    <property type="match status" value="1"/>
</dbReference>
<name>A0A2J0LDS2_9BACT</name>
<evidence type="ECO:0000256" key="1">
    <source>
        <dbReference type="ARBA" id="ARBA00009477"/>
    </source>
</evidence>
<dbReference type="PANTHER" id="PTHR30469">
    <property type="entry name" value="MULTIDRUG RESISTANCE PROTEIN MDTA"/>
    <property type="match status" value="1"/>
</dbReference>
<evidence type="ECO:0000259" key="3">
    <source>
        <dbReference type="Pfam" id="PF25954"/>
    </source>
</evidence>